<dbReference type="SUPFAM" id="SSF53649">
    <property type="entry name" value="Alkaline phosphatase-like"/>
    <property type="match status" value="1"/>
</dbReference>
<sequence>MTFSSSRIPFLRAIPDLSFADDSENSPTGSTTQLVARGNWGNQIEFILSCLNYAVGLGNVWRFPHLAFRNGGGAFLIPYLLMVFVIGLPIFFAELFIGQYSGLSPIKAYSYISPLFKGVGYCTLLVISYVSIYYMVIIAWVLYYLWTSFFPTLIWGSCDNEWNSENCFSTIEDINCQRFNEGNPSDEIFFRGSCVDIESICSKNGLLGVNVNFCFNQTTNSEVPLNEVIFRRLSSEEFFYDGVLGLFDATWTKGWGFPQGHLVLCLAIGWILVFFCIMKGVQSMGKVVYFTAIFPYFILTALLIRAATLEGAVDGMWFYITPEWGKLLRPAVWGDASSQIFYSFGLACGSLVTFASFNKFKNNCHFDAVFVSLANFMTAVFAGFVVFSILGFLSASMNVPIEDVVASGPGLTFITYPEAVLLMPLPQLWAILFFFMMLILGLGSQFGGVQMMTTSIIDHWPHLREHEVRVTAGTCIACFIAALPMTCNGGVYLFTLMEWHTASWAILLIGFAEVIVLSWVYGMSRTIDNIRDMGMKLRKLILVYWKSVWIVITPIGSVAVLAFILTDLGATEFHGYIFPLWADLIGWMFGLSTLIPMIVLAVIVIVKRKGTIKDLLRPNDKWGPQEVDGQYFDRAGILIKRMKTFHFILFFYLINILGALNQNEILIIVSYDAFRNEYFNRNVTEFTNSLRFNSTRAKYLRNVFPTKTFPNHHSIATGVFPEEHGVMANSLYDFDLEKPLKYSFELFHFKSEIKPIWILNEMSGGRSGCMMWPGSDYEYDGVKCTHNLHYNITVNYTERVDIVFQWILNKESPANLIMFYIEEPDTHAHAFGPESDTITQLVSKLNTVTEYLYKKIKQHNLENRVNVVHLSDHGMDSLQLKNVIDLSKLIGNKKVNYYGTTPILQIVPEDIQDTNFIYDNLVKAAESQRTFKVYLDSTLPERWHFYNKKRVGPITAVADLGYGFQDMYQSAEWYEKAYNIVITPTNKYGVHGYDNAYESMHPIFFAYGHLIKDDNVVNPFDTVDLFFLFCEILGLEPPNYLKGNRENILGILRNMETNKLSRWMVLVMSIFASTVLVTTFIFVSRFFRRNRPIVPNYLYEEDTILDESKIPNIPINVTPTQSTHPSTSTFQVA</sequence>
<dbReference type="InterPro" id="IPR037272">
    <property type="entry name" value="SNS_sf"/>
</dbReference>
<keyword evidence="8" id="KW-0915">Sodium</keyword>
<feature type="transmembrane region" description="Helical" evidence="10">
    <location>
        <begin position="76"/>
        <end position="97"/>
    </location>
</feature>
<dbReference type="InterPro" id="IPR017850">
    <property type="entry name" value="Alkaline_phosphatase_core_sf"/>
</dbReference>
<feature type="transmembrane region" description="Helical" evidence="10">
    <location>
        <begin position="644"/>
        <end position="660"/>
    </location>
</feature>
<feature type="binding site" evidence="8">
    <location>
        <position position="59"/>
    </location>
    <ligand>
        <name>Na(+)</name>
        <dbReference type="ChEBI" id="CHEBI:29101"/>
        <label>1</label>
    </ligand>
</feature>
<evidence type="ECO:0000256" key="7">
    <source>
        <dbReference type="ARBA" id="ARBA00023136"/>
    </source>
</evidence>
<dbReference type="GO" id="GO:0089718">
    <property type="term" value="P:amino acid import across plasma membrane"/>
    <property type="evidence" value="ECO:0007669"/>
    <property type="project" value="TreeGrafter"/>
</dbReference>
<organism evidence="11 12">
    <name type="scientific">Clunio marinus</name>
    <dbReference type="NCBI Taxonomy" id="568069"/>
    <lineage>
        <taxon>Eukaryota</taxon>
        <taxon>Metazoa</taxon>
        <taxon>Ecdysozoa</taxon>
        <taxon>Arthropoda</taxon>
        <taxon>Hexapoda</taxon>
        <taxon>Insecta</taxon>
        <taxon>Pterygota</taxon>
        <taxon>Neoptera</taxon>
        <taxon>Endopterygota</taxon>
        <taxon>Diptera</taxon>
        <taxon>Nematocera</taxon>
        <taxon>Chironomoidea</taxon>
        <taxon>Chironomidae</taxon>
        <taxon>Clunio</taxon>
    </lineage>
</organism>
<dbReference type="PANTHER" id="PTHR11616">
    <property type="entry name" value="SODIUM/CHLORIDE DEPENDENT TRANSPORTER"/>
    <property type="match status" value="1"/>
</dbReference>
<feature type="disulfide bond" evidence="9">
    <location>
        <begin position="158"/>
        <end position="167"/>
    </location>
</feature>
<dbReference type="STRING" id="568069.A0A1J1IH02"/>
<feature type="binding site" evidence="8">
    <location>
        <position position="440"/>
    </location>
    <ligand>
        <name>Na(+)</name>
        <dbReference type="ChEBI" id="CHEBI:29101"/>
        <label>1</label>
    </ligand>
</feature>
<evidence type="ECO:0000313" key="11">
    <source>
        <dbReference type="EMBL" id="CRK99499.1"/>
    </source>
</evidence>
<dbReference type="InterPro" id="IPR002591">
    <property type="entry name" value="Phosphodiest/P_Trfase"/>
</dbReference>
<feature type="transmembrane region" description="Helical" evidence="10">
    <location>
        <begin position="118"/>
        <end position="146"/>
    </location>
</feature>
<comment type="subcellular location">
    <subcellularLocation>
        <location evidence="1">Membrane</location>
        <topology evidence="1">Multi-pass membrane protein</topology>
    </subcellularLocation>
</comment>
<feature type="binding site" evidence="8">
    <location>
        <position position="55"/>
    </location>
    <ligand>
        <name>Na(+)</name>
        <dbReference type="ChEBI" id="CHEBI:29101"/>
        <label>1</label>
    </ligand>
</feature>
<keyword evidence="9" id="KW-1015">Disulfide bond</keyword>
<dbReference type="Gene3D" id="3.30.1360.180">
    <property type="match status" value="1"/>
</dbReference>
<dbReference type="OrthoDB" id="415411at2759"/>
<dbReference type="Pfam" id="PF00209">
    <property type="entry name" value="SNF"/>
    <property type="match status" value="1"/>
</dbReference>
<protein>
    <submittedName>
        <fullName evidence="11">CLUMA_CG012818, isoform A</fullName>
    </submittedName>
</protein>
<keyword evidence="8" id="KW-0479">Metal-binding</keyword>
<evidence type="ECO:0000256" key="6">
    <source>
        <dbReference type="ARBA" id="ARBA00022989"/>
    </source>
</evidence>
<gene>
    <name evidence="11" type="ORF">CLUMA_CG012818</name>
</gene>
<feature type="binding site" evidence="8">
    <location>
        <position position="343"/>
    </location>
    <ligand>
        <name>Na(+)</name>
        <dbReference type="ChEBI" id="CHEBI:29101"/>
        <label>1</label>
    </ligand>
</feature>
<dbReference type="GO" id="GO:0046872">
    <property type="term" value="F:metal ion binding"/>
    <property type="evidence" value="ECO:0007669"/>
    <property type="project" value="UniProtKB-KW"/>
</dbReference>
<dbReference type="InterPro" id="IPR000175">
    <property type="entry name" value="Na/ntran_symport"/>
</dbReference>
<dbReference type="PROSITE" id="PS50267">
    <property type="entry name" value="NA_NEUROTRAN_SYMP_3"/>
    <property type="match status" value="1"/>
</dbReference>
<feature type="transmembrane region" description="Helical" evidence="10">
    <location>
        <begin position="543"/>
        <end position="565"/>
    </location>
</feature>
<feature type="transmembrane region" description="Helical" evidence="10">
    <location>
        <begin position="293"/>
        <end position="320"/>
    </location>
</feature>
<dbReference type="GO" id="GO:0015187">
    <property type="term" value="F:glycine transmembrane transporter activity"/>
    <property type="evidence" value="ECO:0007669"/>
    <property type="project" value="TreeGrafter"/>
</dbReference>
<keyword evidence="12" id="KW-1185">Reference proteome</keyword>
<evidence type="ECO:0000256" key="8">
    <source>
        <dbReference type="PIRSR" id="PIRSR600175-1"/>
    </source>
</evidence>
<keyword evidence="7 10" id="KW-0472">Membrane</keyword>
<feature type="transmembrane region" description="Helical" evidence="10">
    <location>
        <begin position="470"/>
        <end position="495"/>
    </location>
</feature>
<dbReference type="PANTHER" id="PTHR11616:SF236">
    <property type="entry name" value="TRANSPORTER"/>
    <property type="match status" value="1"/>
</dbReference>
<feature type="binding site" evidence="8">
    <location>
        <position position="444"/>
    </location>
    <ligand>
        <name>Na(+)</name>
        <dbReference type="ChEBI" id="CHEBI:29101"/>
        <label>1</label>
    </ligand>
</feature>
<evidence type="ECO:0000256" key="4">
    <source>
        <dbReference type="ARBA" id="ARBA00022692"/>
    </source>
</evidence>
<feature type="transmembrane region" description="Helical" evidence="10">
    <location>
        <begin position="340"/>
        <end position="357"/>
    </location>
</feature>
<feature type="transmembrane region" description="Helical" evidence="10">
    <location>
        <begin position="428"/>
        <end position="449"/>
    </location>
</feature>
<feature type="binding site" evidence="8">
    <location>
        <position position="375"/>
    </location>
    <ligand>
        <name>Na(+)</name>
        <dbReference type="ChEBI" id="CHEBI:29101"/>
        <label>1</label>
    </ligand>
</feature>
<dbReference type="GO" id="GO:0005886">
    <property type="term" value="C:plasma membrane"/>
    <property type="evidence" value="ECO:0007669"/>
    <property type="project" value="TreeGrafter"/>
</dbReference>
<evidence type="ECO:0000256" key="5">
    <source>
        <dbReference type="ARBA" id="ARBA00022847"/>
    </source>
</evidence>
<dbReference type="CDD" id="cd16018">
    <property type="entry name" value="Enpp"/>
    <property type="match status" value="1"/>
</dbReference>
<evidence type="ECO:0000256" key="3">
    <source>
        <dbReference type="ARBA" id="ARBA00022448"/>
    </source>
</evidence>
<feature type="transmembrane region" description="Helical" evidence="10">
    <location>
        <begin position="369"/>
        <end position="393"/>
    </location>
</feature>
<accession>A0A1J1IH02</accession>
<dbReference type="Gene3D" id="3.40.720.10">
    <property type="entry name" value="Alkaline Phosphatase, subunit A"/>
    <property type="match status" value="1"/>
</dbReference>
<evidence type="ECO:0000256" key="1">
    <source>
        <dbReference type="ARBA" id="ARBA00004141"/>
    </source>
</evidence>
<dbReference type="AlphaFoldDB" id="A0A1J1IH02"/>
<dbReference type="Proteomes" id="UP000183832">
    <property type="component" value="Unassembled WGS sequence"/>
</dbReference>
<evidence type="ECO:0000256" key="2">
    <source>
        <dbReference type="ARBA" id="ARBA00006459"/>
    </source>
</evidence>
<keyword evidence="6 10" id="KW-1133">Transmembrane helix</keyword>
<comment type="similarity">
    <text evidence="2">Belongs to the sodium:neurotransmitter symporter (SNF) (TC 2.A.22) family.</text>
</comment>
<feature type="transmembrane region" description="Helical" evidence="10">
    <location>
        <begin position="585"/>
        <end position="606"/>
    </location>
</feature>
<keyword evidence="4 10" id="KW-0812">Transmembrane</keyword>
<dbReference type="Pfam" id="PF01663">
    <property type="entry name" value="Phosphodiest"/>
    <property type="match status" value="1"/>
</dbReference>
<feature type="transmembrane region" description="Helical" evidence="10">
    <location>
        <begin position="501"/>
        <end position="522"/>
    </location>
</feature>
<feature type="transmembrane region" description="Helical" evidence="10">
    <location>
        <begin position="1063"/>
        <end position="1083"/>
    </location>
</feature>
<dbReference type="GO" id="GO:0015179">
    <property type="term" value="F:L-amino acid transmembrane transporter activity"/>
    <property type="evidence" value="ECO:0007669"/>
    <property type="project" value="TreeGrafter"/>
</dbReference>
<dbReference type="PRINTS" id="PR00176">
    <property type="entry name" value="NANEUSMPORT"/>
</dbReference>
<evidence type="ECO:0000256" key="9">
    <source>
        <dbReference type="PIRSR" id="PIRSR600175-2"/>
    </source>
</evidence>
<keyword evidence="3" id="KW-0813">Transport</keyword>
<feature type="binding site" evidence="8">
    <location>
        <position position="54"/>
    </location>
    <ligand>
        <name>Na(+)</name>
        <dbReference type="ChEBI" id="CHEBI:29101"/>
        <label>1</label>
    </ligand>
</feature>
<proteinExistence type="inferred from homology"/>
<keyword evidence="5" id="KW-0769">Symport</keyword>
<evidence type="ECO:0000256" key="10">
    <source>
        <dbReference type="SAM" id="Phobius"/>
    </source>
</evidence>
<evidence type="ECO:0000313" key="12">
    <source>
        <dbReference type="Proteomes" id="UP000183832"/>
    </source>
</evidence>
<dbReference type="SUPFAM" id="SSF161070">
    <property type="entry name" value="SNF-like"/>
    <property type="match status" value="1"/>
</dbReference>
<dbReference type="EMBL" id="CVRI01000051">
    <property type="protein sequence ID" value="CRK99499.1"/>
    <property type="molecule type" value="Genomic_DNA"/>
</dbReference>
<name>A0A1J1IH02_9DIPT</name>
<feature type="transmembrane region" description="Helical" evidence="10">
    <location>
        <begin position="261"/>
        <end position="281"/>
    </location>
</feature>
<dbReference type="GO" id="GO:0005283">
    <property type="term" value="F:amino acid:sodium symporter activity"/>
    <property type="evidence" value="ECO:0007669"/>
    <property type="project" value="TreeGrafter"/>
</dbReference>
<reference evidence="11 12" key="1">
    <citation type="submission" date="2015-04" db="EMBL/GenBank/DDBJ databases">
        <authorList>
            <person name="Syromyatnikov M.Y."/>
            <person name="Popov V.N."/>
        </authorList>
    </citation>
    <scope>NUCLEOTIDE SEQUENCE [LARGE SCALE GENOMIC DNA]</scope>
</reference>